<comment type="caution">
    <text evidence="2">The sequence shown here is derived from an EMBL/GenBank/DDBJ whole genome shotgun (WGS) entry which is preliminary data.</text>
</comment>
<proteinExistence type="predicted"/>
<gene>
    <name evidence="2" type="ORF">DFP95_104300</name>
</gene>
<feature type="domain" description="N-acetyltransferase" evidence="1">
    <location>
        <begin position="5"/>
        <end position="159"/>
    </location>
</feature>
<evidence type="ECO:0000313" key="2">
    <source>
        <dbReference type="EMBL" id="RED63305.1"/>
    </source>
</evidence>
<dbReference type="InterPro" id="IPR000182">
    <property type="entry name" value="GNAT_dom"/>
</dbReference>
<dbReference type="Proteomes" id="UP000256869">
    <property type="component" value="Unassembled WGS sequence"/>
</dbReference>
<evidence type="ECO:0000313" key="3">
    <source>
        <dbReference type="Proteomes" id="UP000256869"/>
    </source>
</evidence>
<dbReference type="InterPro" id="IPR016181">
    <property type="entry name" value="Acyl_CoA_acyltransferase"/>
</dbReference>
<keyword evidence="3" id="KW-1185">Reference proteome</keyword>
<dbReference type="Gene3D" id="3.40.630.30">
    <property type="match status" value="1"/>
</dbReference>
<dbReference type="PANTHER" id="PTHR43328:SF1">
    <property type="entry name" value="N-ACETYLTRANSFERASE DOMAIN-CONTAINING PROTEIN"/>
    <property type="match status" value="1"/>
</dbReference>
<organism evidence="2 3">
    <name type="scientific">Cohnella lupini</name>
    <dbReference type="NCBI Taxonomy" id="1294267"/>
    <lineage>
        <taxon>Bacteria</taxon>
        <taxon>Bacillati</taxon>
        <taxon>Bacillota</taxon>
        <taxon>Bacilli</taxon>
        <taxon>Bacillales</taxon>
        <taxon>Paenibacillaceae</taxon>
        <taxon>Cohnella</taxon>
    </lineage>
</organism>
<reference evidence="2 3" key="1">
    <citation type="submission" date="2018-07" db="EMBL/GenBank/DDBJ databases">
        <title>Genomic Encyclopedia of Type Strains, Phase III (KMG-III): the genomes of soil and plant-associated and newly described type strains.</title>
        <authorList>
            <person name="Whitman W."/>
        </authorList>
    </citation>
    <scope>NUCLEOTIDE SEQUENCE [LARGE SCALE GENOMIC DNA]</scope>
    <source>
        <strain evidence="2 3">CECT 8236</strain>
    </source>
</reference>
<protein>
    <submittedName>
        <fullName evidence="2">RimJ/RimL family protein N-acetyltransferase</fullName>
    </submittedName>
</protein>
<dbReference type="Pfam" id="PF13302">
    <property type="entry name" value="Acetyltransf_3"/>
    <property type="match status" value="1"/>
</dbReference>
<accession>A0A3D9INJ6</accession>
<dbReference type="GO" id="GO:0016747">
    <property type="term" value="F:acyltransferase activity, transferring groups other than amino-acyl groups"/>
    <property type="evidence" value="ECO:0007669"/>
    <property type="project" value="InterPro"/>
</dbReference>
<name>A0A3D9INJ6_9BACL</name>
<dbReference type="PANTHER" id="PTHR43328">
    <property type="entry name" value="ACETYLTRANSFERASE-RELATED"/>
    <property type="match status" value="1"/>
</dbReference>
<dbReference type="SUPFAM" id="SSF55729">
    <property type="entry name" value="Acyl-CoA N-acyltransferases (Nat)"/>
    <property type="match status" value="1"/>
</dbReference>
<sequence length="159" mass="18095">MSSNVILRDVSEDDLPIYFEQQLDKTANYMAAFTAKDPSDKVVFKAHWEKILNDERIIKKTIILNGEVAGQISSFEQFGEPEVSYWIGREFWGKGVATRALSQFLNVVNIRPLYARAAKDNIASIRVLEKCGFRICGEDKGFSNARSEEVEEFILKLPL</sequence>
<dbReference type="OrthoDB" id="275901at2"/>
<dbReference type="PROSITE" id="PS51186">
    <property type="entry name" value="GNAT"/>
    <property type="match status" value="1"/>
</dbReference>
<keyword evidence="2" id="KW-0808">Transferase</keyword>
<dbReference type="AlphaFoldDB" id="A0A3D9INJ6"/>
<evidence type="ECO:0000259" key="1">
    <source>
        <dbReference type="PROSITE" id="PS51186"/>
    </source>
</evidence>
<dbReference type="EMBL" id="QRDY01000004">
    <property type="protein sequence ID" value="RED63305.1"/>
    <property type="molecule type" value="Genomic_DNA"/>
</dbReference>